<name>A0AAE4R8P2_9ACTN</name>
<evidence type="ECO:0000313" key="4">
    <source>
        <dbReference type="Proteomes" id="UP001185922"/>
    </source>
</evidence>
<keyword evidence="2" id="KW-0812">Transmembrane</keyword>
<dbReference type="RefSeq" id="WP_159404630.1">
    <property type="nucleotide sequence ID" value="NZ_JAPWIL010000004.1"/>
</dbReference>
<feature type="transmembrane region" description="Helical" evidence="2">
    <location>
        <begin position="46"/>
        <end position="66"/>
    </location>
</feature>
<evidence type="ECO:0000256" key="1">
    <source>
        <dbReference type="SAM" id="MobiDB-lite"/>
    </source>
</evidence>
<comment type="caution">
    <text evidence="3">The sequence shown here is derived from an EMBL/GenBank/DDBJ whole genome shotgun (WGS) entry which is preliminary data.</text>
</comment>
<dbReference type="EMBL" id="JAWLKH010000013">
    <property type="protein sequence ID" value="MDV6312911.1"/>
    <property type="molecule type" value="Genomic_DNA"/>
</dbReference>
<feature type="compositionally biased region" description="Low complexity" evidence="1">
    <location>
        <begin position="10"/>
        <end position="22"/>
    </location>
</feature>
<evidence type="ECO:0000313" key="3">
    <source>
        <dbReference type="EMBL" id="MDV6312911.1"/>
    </source>
</evidence>
<evidence type="ECO:0008006" key="5">
    <source>
        <dbReference type="Google" id="ProtNLM"/>
    </source>
</evidence>
<dbReference type="AlphaFoldDB" id="A0AAE4R8P2"/>
<protein>
    <recommendedName>
        <fullName evidence="5">Holin</fullName>
    </recommendedName>
</protein>
<feature type="region of interest" description="Disordered" evidence="1">
    <location>
        <begin position="1"/>
        <end position="36"/>
    </location>
</feature>
<gene>
    <name evidence="3" type="ORF">R3Q15_13595</name>
</gene>
<sequence length="110" mass="11372">MTNPEPYRQPNPGAAPGNSAPPIATPNPVGFRRNVETKASTKTSELIAYGLAVLAVVITALVVGGGDGDVDPFGAADALKYITWLTVGYMIARGLAKSGSPEPQDDAGRY</sequence>
<evidence type="ECO:0000256" key="2">
    <source>
        <dbReference type="SAM" id="Phobius"/>
    </source>
</evidence>
<organism evidence="3 4">
    <name type="scientific">Gordonia amicalis</name>
    <dbReference type="NCBI Taxonomy" id="89053"/>
    <lineage>
        <taxon>Bacteria</taxon>
        <taxon>Bacillati</taxon>
        <taxon>Actinomycetota</taxon>
        <taxon>Actinomycetes</taxon>
        <taxon>Mycobacteriales</taxon>
        <taxon>Gordoniaceae</taxon>
        <taxon>Gordonia</taxon>
    </lineage>
</organism>
<accession>A0AAE4R8P2</accession>
<keyword evidence="2" id="KW-1133">Transmembrane helix</keyword>
<dbReference type="Proteomes" id="UP001185922">
    <property type="component" value="Unassembled WGS sequence"/>
</dbReference>
<keyword evidence="2" id="KW-0472">Membrane</keyword>
<proteinExistence type="predicted"/>
<reference evidence="3" key="1">
    <citation type="submission" date="2023-10" db="EMBL/GenBank/DDBJ databases">
        <title>Development of a sustainable strategy for remediation of hydrocarbon-contaminated territories based on the waste exchange concept.</title>
        <authorList>
            <person name="Krivoruchko A."/>
        </authorList>
    </citation>
    <scope>NUCLEOTIDE SEQUENCE</scope>
    <source>
        <strain evidence="3">IEGM 1279</strain>
    </source>
</reference>